<name>A0A1F7J627_9BACT</name>
<dbReference type="InterPro" id="IPR003741">
    <property type="entry name" value="LUD_dom"/>
</dbReference>
<dbReference type="PANTHER" id="PTHR36179:SF2">
    <property type="entry name" value="LUD DOMAIN-CONTAINING PROTEIN"/>
    <property type="match status" value="1"/>
</dbReference>
<dbReference type="PANTHER" id="PTHR36179">
    <property type="entry name" value="LUD_DOM DOMAIN-CONTAINING PROTEIN"/>
    <property type="match status" value="1"/>
</dbReference>
<comment type="caution">
    <text evidence="2">The sequence shown here is derived from an EMBL/GenBank/DDBJ whole genome shotgun (WGS) entry which is preliminary data.</text>
</comment>
<evidence type="ECO:0000313" key="3">
    <source>
        <dbReference type="Proteomes" id="UP000178558"/>
    </source>
</evidence>
<protein>
    <recommendedName>
        <fullName evidence="1">LUD domain-containing protein</fullName>
    </recommendedName>
</protein>
<evidence type="ECO:0000259" key="1">
    <source>
        <dbReference type="Pfam" id="PF02589"/>
    </source>
</evidence>
<accession>A0A1F7J627</accession>
<gene>
    <name evidence="2" type="ORF">A3B50_02805</name>
</gene>
<proteinExistence type="predicted"/>
<organism evidence="2 3">
    <name type="scientific">Candidatus Roizmanbacteria bacterium RIFCSPLOWO2_01_FULL_40_42</name>
    <dbReference type="NCBI Taxonomy" id="1802066"/>
    <lineage>
        <taxon>Bacteria</taxon>
        <taxon>Candidatus Roizmaniibacteriota</taxon>
    </lineage>
</organism>
<dbReference type="Proteomes" id="UP000178558">
    <property type="component" value="Unassembled WGS sequence"/>
</dbReference>
<dbReference type="Pfam" id="PF02589">
    <property type="entry name" value="LUD_dom"/>
    <property type="match status" value="1"/>
</dbReference>
<evidence type="ECO:0000313" key="2">
    <source>
        <dbReference type="EMBL" id="OGK51070.1"/>
    </source>
</evidence>
<dbReference type="AlphaFoldDB" id="A0A1F7J627"/>
<dbReference type="EMBL" id="MGAQ01000006">
    <property type="protein sequence ID" value="OGK51070.1"/>
    <property type="molecule type" value="Genomic_DNA"/>
</dbReference>
<dbReference type="InterPro" id="IPR024185">
    <property type="entry name" value="FTHF_cligase-like_sf"/>
</dbReference>
<reference evidence="2 3" key="1">
    <citation type="journal article" date="2016" name="Nat. Commun.">
        <title>Thousands of microbial genomes shed light on interconnected biogeochemical processes in an aquifer system.</title>
        <authorList>
            <person name="Anantharaman K."/>
            <person name="Brown C.T."/>
            <person name="Hug L.A."/>
            <person name="Sharon I."/>
            <person name="Castelle C.J."/>
            <person name="Probst A.J."/>
            <person name="Thomas B.C."/>
            <person name="Singh A."/>
            <person name="Wilkins M.J."/>
            <person name="Karaoz U."/>
            <person name="Brodie E.L."/>
            <person name="Williams K.H."/>
            <person name="Hubbard S.S."/>
            <person name="Banfield J.F."/>
        </authorList>
    </citation>
    <scope>NUCLEOTIDE SEQUENCE [LARGE SCALE GENOMIC DNA]</scope>
</reference>
<sequence>MKKFDELADEQSIKKTVEGLKKRNVNPIVVNSGKEAHDKVVEIIPKGESVMNGSSRTLEQIGFIEHLKSGDHGWDNQHETVITEKDPSKQAELRKQALLSDYYLGSVHAVTEEGAYIVASNTGSQLPHIAYSSANVILVVGTQKIVSNLDEAVKRLEEYVVPLEEVNMQQKYGVSTNISKLLIVKNEHPMTGRKITMILVKEKLGF</sequence>
<feature type="domain" description="LUD" evidence="1">
    <location>
        <begin position="13"/>
        <end position="178"/>
    </location>
</feature>
<dbReference type="Gene3D" id="3.40.50.10420">
    <property type="entry name" value="NagB/RpiA/CoA transferase-like"/>
    <property type="match status" value="1"/>
</dbReference>